<proteinExistence type="predicted"/>
<organism evidence="2 3">
    <name type="scientific">Paenibacillus methanolicus</name>
    <dbReference type="NCBI Taxonomy" id="582686"/>
    <lineage>
        <taxon>Bacteria</taxon>
        <taxon>Bacillati</taxon>
        <taxon>Bacillota</taxon>
        <taxon>Bacilli</taxon>
        <taxon>Bacillales</taxon>
        <taxon>Paenibacillaceae</taxon>
        <taxon>Paenibacillus</taxon>
    </lineage>
</organism>
<dbReference type="RefSeq" id="WP_148931566.1">
    <property type="nucleotide sequence ID" value="NZ_VNHS01000009.1"/>
</dbReference>
<dbReference type="OrthoDB" id="2898209at2"/>
<keyword evidence="3" id="KW-1185">Reference proteome</keyword>
<dbReference type="InterPro" id="IPR002145">
    <property type="entry name" value="CopG"/>
</dbReference>
<protein>
    <submittedName>
        <fullName evidence="2">Ribbon-helix-helix CopG family protein</fullName>
    </submittedName>
</protein>
<evidence type="ECO:0000259" key="1">
    <source>
        <dbReference type="Pfam" id="PF01402"/>
    </source>
</evidence>
<dbReference type="InterPro" id="IPR010985">
    <property type="entry name" value="Ribbon_hlx_hlx"/>
</dbReference>
<dbReference type="GO" id="GO:0006355">
    <property type="term" value="P:regulation of DNA-templated transcription"/>
    <property type="evidence" value="ECO:0007669"/>
    <property type="project" value="InterPro"/>
</dbReference>
<dbReference type="SUPFAM" id="SSF47598">
    <property type="entry name" value="Ribbon-helix-helix"/>
    <property type="match status" value="1"/>
</dbReference>
<dbReference type="Proteomes" id="UP000323257">
    <property type="component" value="Unassembled WGS sequence"/>
</dbReference>
<dbReference type="Pfam" id="PF01402">
    <property type="entry name" value="RHH_1"/>
    <property type="match status" value="1"/>
</dbReference>
<name>A0A5S5C0U8_9BACL</name>
<feature type="domain" description="Ribbon-helix-helix protein CopG" evidence="1">
    <location>
        <begin position="39"/>
        <end position="76"/>
    </location>
</feature>
<sequence length="78" mass="8825">MSDKEIKVSVSNKDGQLGFSFSRGGLREGAGRKGIGVTKKVSLTLTEELWDKIEKQSAEHQQSRSEVIRNMIEYFYSQ</sequence>
<dbReference type="CDD" id="cd22231">
    <property type="entry name" value="RHH_NikR_HicB-like"/>
    <property type="match status" value="1"/>
</dbReference>
<comment type="caution">
    <text evidence="2">The sequence shown here is derived from an EMBL/GenBank/DDBJ whole genome shotgun (WGS) entry which is preliminary data.</text>
</comment>
<accession>A0A5S5C0U8</accession>
<dbReference type="EMBL" id="VNHS01000009">
    <property type="protein sequence ID" value="TYP71960.1"/>
    <property type="molecule type" value="Genomic_DNA"/>
</dbReference>
<dbReference type="AlphaFoldDB" id="A0A5S5C0U8"/>
<evidence type="ECO:0000313" key="2">
    <source>
        <dbReference type="EMBL" id="TYP71960.1"/>
    </source>
</evidence>
<reference evidence="2 3" key="1">
    <citation type="submission" date="2019-07" db="EMBL/GenBank/DDBJ databases">
        <title>Genomic Encyclopedia of Type Strains, Phase III (KMG-III): the genomes of soil and plant-associated and newly described type strains.</title>
        <authorList>
            <person name="Whitman W."/>
        </authorList>
    </citation>
    <scope>NUCLEOTIDE SEQUENCE [LARGE SCALE GENOMIC DNA]</scope>
    <source>
        <strain evidence="2 3">BL24</strain>
    </source>
</reference>
<gene>
    <name evidence="2" type="ORF">BCM02_109239</name>
</gene>
<evidence type="ECO:0000313" key="3">
    <source>
        <dbReference type="Proteomes" id="UP000323257"/>
    </source>
</evidence>